<evidence type="ECO:0000256" key="6">
    <source>
        <dbReference type="ARBA" id="ARBA00022840"/>
    </source>
</evidence>
<keyword evidence="4" id="KW-0997">Cell inner membrane</keyword>
<evidence type="ECO:0000259" key="10">
    <source>
        <dbReference type="PROSITE" id="PS50893"/>
    </source>
</evidence>
<dbReference type="InterPro" id="IPR011868">
    <property type="entry name" value="ModC_ABC_ATP-bd"/>
</dbReference>
<dbReference type="InterPro" id="IPR005116">
    <property type="entry name" value="Transp-assoc_OB_typ1"/>
</dbReference>
<evidence type="ECO:0000256" key="2">
    <source>
        <dbReference type="ARBA" id="ARBA00022475"/>
    </source>
</evidence>
<evidence type="ECO:0000256" key="8">
    <source>
        <dbReference type="ARBA" id="ARBA00023136"/>
    </source>
</evidence>
<dbReference type="Gene3D" id="2.40.50.100">
    <property type="match status" value="1"/>
</dbReference>
<dbReference type="InterPro" id="IPR008995">
    <property type="entry name" value="Mo/tungstate-bd_C_term_dom"/>
</dbReference>
<reference evidence="12 13" key="1">
    <citation type="submission" date="2020-03" db="EMBL/GenBank/DDBJ databases">
        <title>Roseomonas stagni sp. nov., isolated from pond water in Japan.</title>
        <authorList>
            <person name="Furuhata K."/>
            <person name="Miyamoto H."/>
            <person name="Goto K."/>
        </authorList>
    </citation>
    <scope>NUCLEOTIDE SEQUENCE [LARGE SCALE GENOMIC DNA]</scope>
    <source>
        <strain evidence="12 13">PeD5</strain>
    </source>
</reference>
<evidence type="ECO:0000313" key="12">
    <source>
        <dbReference type="EMBL" id="NGM23770.1"/>
    </source>
</evidence>
<dbReference type="AlphaFoldDB" id="A0A6M1LTK5"/>
<evidence type="ECO:0000256" key="3">
    <source>
        <dbReference type="ARBA" id="ARBA00022505"/>
    </source>
</evidence>
<dbReference type="NCBIfam" id="TIGR02142">
    <property type="entry name" value="modC_ABC"/>
    <property type="match status" value="1"/>
</dbReference>
<dbReference type="PROSITE" id="PS50893">
    <property type="entry name" value="ABC_TRANSPORTER_2"/>
    <property type="match status" value="1"/>
</dbReference>
<proteinExistence type="predicted"/>
<dbReference type="Pfam" id="PF00005">
    <property type="entry name" value="ABC_tran"/>
    <property type="match status" value="1"/>
</dbReference>
<comment type="caution">
    <text evidence="12">The sequence shown here is derived from an EMBL/GenBank/DDBJ whole genome shotgun (WGS) entry which is preliminary data.</text>
</comment>
<keyword evidence="6 12" id="KW-0067">ATP-binding</keyword>
<keyword evidence="1" id="KW-0813">Transport</keyword>
<dbReference type="PROSITE" id="PS51866">
    <property type="entry name" value="MOP"/>
    <property type="match status" value="1"/>
</dbReference>
<dbReference type="SUPFAM" id="SSF50331">
    <property type="entry name" value="MOP-like"/>
    <property type="match status" value="1"/>
</dbReference>
<dbReference type="EMBL" id="JAAIKB010000019">
    <property type="protein sequence ID" value="NGM23770.1"/>
    <property type="molecule type" value="Genomic_DNA"/>
</dbReference>
<dbReference type="GO" id="GO:0140359">
    <property type="term" value="F:ABC-type transporter activity"/>
    <property type="evidence" value="ECO:0007669"/>
    <property type="project" value="InterPro"/>
</dbReference>
<evidence type="ECO:0000256" key="9">
    <source>
        <dbReference type="PROSITE-ProRule" id="PRU01213"/>
    </source>
</evidence>
<dbReference type="GO" id="GO:0015098">
    <property type="term" value="F:molybdate ion transmembrane transporter activity"/>
    <property type="evidence" value="ECO:0007669"/>
    <property type="project" value="InterPro"/>
</dbReference>
<name>A0A6M1LTK5_9PROT</name>
<dbReference type="PROSITE" id="PS00211">
    <property type="entry name" value="ABC_TRANSPORTER_1"/>
    <property type="match status" value="1"/>
</dbReference>
<dbReference type="InterPro" id="IPR027417">
    <property type="entry name" value="P-loop_NTPase"/>
</dbReference>
<feature type="domain" description="ABC transporter" evidence="10">
    <location>
        <begin position="1"/>
        <end position="235"/>
    </location>
</feature>
<dbReference type="RefSeq" id="WP_164697685.1">
    <property type="nucleotide sequence ID" value="NZ_JAAIKB010000019.1"/>
</dbReference>
<dbReference type="InterPro" id="IPR050334">
    <property type="entry name" value="Molybdenum_import_ModC"/>
</dbReference>
<dbReference type="InterPro" id="IPR003593">
    <property type="entry name" value="AAA+_ATPase"/>
</dbReference>
<dbReference type="GO" id="GO:0016887">
    <property type="term" value="F:ATP hydrolysis activity"/>
    <property type="evidence" value="ECO:0007669"/>
    <property type="project" value="InterPro"/>
</dbReference>
<evidence type="ECO:0000259" key="11">
    <source>
        <dbReference type="PROSITE" id="PS51866"/>
    </source>
</evidence>
<dbReference type="PANTHER" id="PTHR43514:SF4">
    <property type="entry name" value="ABC TRANSPORTER I FAMILY MEMBER 10"/>
    <property type="match status" value="1"/>
</dbReference>
<evidence type="ECO:0000256" key="4">
    <source>
        <dbReference type="ARBA" id="ARBA00022519"/>
    </source>
</evidence>
<dbReference type="InterPro" id="IPR004606">
    <property type="entry name" value="Mop_domain"/>
</dbReference>
<keyword evidence="3 9" id="KW-0500">Molybdenum</keyword>
<dbReference type="SMART" id="SM00382">
    <property type="entry name" value="AAA"/>
    <property type="match status" value="1"/>
</dbReference>
<dbReference type="InterPro" id="IPR003439">
    <property type="entry name" value="ABC_transporter-like_ATP-bd"/>
</dbReference>
<keyword evidence="2" id="KW-1003">Cell membrane</keyword>
<dbReference type="PANTHER" id="PTHR43514">
    <property type="entry name" value="ABC TRANSPORTER I FAMILY MEMBER 10"/>
    <property type="match status" value="1"/>
</dbReference>
<evidence type="ECO:0000313" key="13">
    <source>
        <dbReference type="Proteomes" id="UP000475385"/>
    </source>
</evidence>
<protein>
    <submittedName>
        <fullName evidence="12">Molybdenum ABC transporter ATP-binding protein</fullName>
    </submittedName>
</protein>
<dbReference type="InterPro" id="IPR017871">
    <property type="entry name" value="ABC_transporter-like_CS"/>
</dbReference>
<dbReference type="SUPFAM" id="SSF52540">
    <property type="entry name" value="P-loop containing nucleoside triphosphate hydrolases"/>
    <property type="match status" value="1"/>
</dbReference>
<evidence type="ECO:0000256" key="5">
    <source>
        <dbReference type="ARBA" id="ARBA00022741"/>
    </source>
</evidence>
<dbReference type="Gene3D" id="3.40.50.300">
    <property type="entry name" value="P-loop containing nucleotide triphosphate hydrolases"/>
    <property type="match status" value="1"/>
</dbReference>
<evidence type="ECO:0000256" key="1">
    <source>
        <dbReference type="ARBA" id="ARBA00022448"/>
    </source>
</evidence>
<keyword evidence="5" id="KW-0547">Nucleotide-binding</keyword>
<gene>
    <name evidence="12" type="primary">modC</name>
    <name evidence="12" type="ORF">G3576_27425</name>
</gene>
<accession>A0A6M1LTK5</accession>
<keyword evidence="13" id="KW-1185">Reference proteome</keyword>
<evidence type="ECO:0000256" key="7">
    <source>
        <dbReference type="ARBA" id="ARBA00022967"/>
    </source>
</evidence>
<dbReference type="GO" id="GO:0016020">
    <property type="term" value="C:membrane"/>
    <property type="evidence" value="ECO:0007669"/>
    <property type="project" value="InterPro"/>
</dbReference>
<dbReference type="Proteomes" id="UP000475385">
    <property type="component" value="Unassembled WGS sequence"/>
</dbReference>
<keyword evidence="7" id="KW-1278">Translocase</keyword>
<keyword evidence="8" id="KW-0472">Membrane</keyword>
<dbReference type="Pfam" id="PF03459">
    <property type="entry name" value="TOBE"/>
    <property type="match status" value="1"/>
</dbReference>
<organism evidence="12 13">
    <name type="scientific">Falsiroseomonas algicola</name>
    <dbReference type="NCBI Taxonomy" id="2716930"/>
    <lineage>
        <taxon>Bacteria</taxon>
        <taxon>Pseudomonadati</taxon>
        <taxon>Pseudomonadota</taxon>
        <taxon>Alphaproteobacteria</taxon>
        <taxon>Acetobacterales</taxon>
        <taxon>Roseomonadaceae</taxon>
        <taxon>Falsiroseomonas</taxon>
    </lineage>
</organism>
<feature type="domain" description="Mop" evidence="11">
    <location>
        <begin position="292"/>
        <end position="359"/>
    </location>
</feature>
<dbReference type="GO" id="GO:0005524">
    <property type="term" value="F:ATP binding"/>
    <property type="evidence" value="ECO:0007669"/>
    <property type="project" value="UniProtKB-KW"/>
</dbReference>
<sequence length="376" mass="40203">MLGVALRHRFGRDGFTIDASFKAPGDGVTALFGPSGCGKSTILAAVAGLLRPDEGRVTLDDAVLLDTARRVCLAPERRRCGVVFQEARLFPHLSVEANLRYGLKRAPHDATGPGFEAVVALLGIAQLLPRRPGRLSGGERQRVALGRALLSRPRLLLMDEPLAALDAARRAEVLPFLARLRDAARIPILYVTHALDEVDALADRLVLLEAGRVVAEGSVEDLTARTDLPLAARRDAGVLVGCTVRSVQDGLATLDFEGGTLVTTSRPGPPGTRLRARLRARDVAVATEQPRGISTQNILPVTLVAIDEGTEAGEVFLRLAAGPTTLLARITRESVARLQLRPGITVWALVKAVTFDHRVVRQVAAHTPPGRGEIPT</sequence>